<evidence type="ECO:0000256" key="4">
    <source>
        <dbReference type="RuleBase" id="RU362068"/>
    </source>
</evidence>
<dbReference type="InterPro" id="IPR003710">
    <property type="entry name" value="ApbA"/>
</dbReference>
<evidence type="ECO:0000259" key="6">
    <source>
        <dbReference type="Pfam" id="PF08546"/>
    </source>
</evidence>
<evidence type="ECO:0000259" key="5">
    <source>
        <dbReference type="Pfam" id="PF02558"/>
    </source>
</evidence>
<dbReference type="RefSeq" id="WP_065527399.1">
    <property type="nucleotide sequence ID" value="NZ_CP016543.2"/>
</dbReference>
<feature type="domain" description="Ketopantoate reductase C-terminal" evidence="6">
    <location>
        <begin position="177"/>
        <end position="301"/>
    </location>
</feature>
<gene>
    <name evidence="7" type="ORF">BCM40_14330</name>
</gene>
<protein>
    <recommendedName>
        <fullName evidence="4">2-dehydropantoate 2-reductase</fullName>
        <ecNumber evidence="4">1.1.1.169</ecNumber>
    </recommendedName>
    <alternativeName>
        <fullName evidence="4">Ketopantoate reductase</fullName>
    </alternativeName>
</protein>
<comment type="similarity">
    <text evidence="1 4">Belongs to the ketopantoate reductase family.</text>
</comment>
<dbReference type="InterPro" id="IPR013752">
    <property type="entry name" value="KPA_reductase"/>
</dbReference>
<dbReference type="AlphaFoldDB" id="A0A1C7EKF7"/>
<feature type="domain" description="Ketopantoate reductase N-terminal" evidence="5">
    <location>
        <begin position="3"/>
        <end position="149"/>
    </location>
</feature>
<dbReference type="EC" id="1.1.1.169" evidence="4"/>
<evidence type="ECO:0000256" key="2">
    <source>
        <dbReference type="ARBA" id="ARBA00022857"/>
    </source>
</evidence>
<dbReference type="FunFam" id="3.40.50.720:FF:000307">
    <property type="entry name" value="2-dehydropantoate 2-reductase"/>
    <property type="match status" value="1"/>
</dbReference>
<dbReference type="PANTHER" id="PTHR21708">
    <property type="entry name" value="PROBABLE 2-DEHYDROPANTOATE 2-REDUCTASE"/>
    <property type="match status" value="1"/>
</dbReference>
<dbReference type="KEGG" id="pdg:BCM40_14330"/>
<evidence type="ECO:0000256" key="3">
    <source>
        <dbReference type="ARBA" id="ARBA00023002"/>
    </source>
</evidence>
<dbReference type="GO" id="GO:0008677">
    <property type="term" value="F:2-dehydropantoate 2-reductase activity"/>
    <property type="evidence" value="ECO:0007669"/>
    <property type="project" value="UniProtKB-EC"/>
</dbReference>
<dbReference type="Pfam" id="PF02558">
    <property type="entry name" value="ApbA"/>
    <property type="match status" value="1"/>
</dbReference>
<evidence type="ECO:0000313" key="8">
    <source>
        <dbReference type="Proteomes" id="UP000092495"/>
    </source>
</evidence>
<comment type="pathway">
    <text evidence="4">Cofactor biosynthesis; (R)-pantothenate biosynthesis; (R)-pantoate from 3-methyl-2-oxobutanoate: step 2/2.</text>
</comment>
<dbReference type="InterPro" id="IPR013328">
    <property type="entry name" value="6PGD_dom2"/>
</dbReference>
<comment type="function">
    <text evidence="4">Catalyzes the NADPH-dependent reduction of ketopantoate into pantoic acid.</text>
</comment>
<keyword evidence="3 4" id="KW-0560">Oxidoreductase</keyword>
<evidence type="ECO:0000256" key="1">
    <source>
        <dbReference type="ARBA" id="ARBA00007870"/>
    </source>
</evidence>
<dbReference type="InterPro" id="IPR036291">
    <property type="entry name" value="NAD(P)-bd_dom_sf"/>
</dbReference>
<dbReference type="NCBIfam" id="TIGR00745">
    <property type="entry name" value="apbA_panE"/>
    <property type="match status" value="1"/>
</dbReference>
<keyword evidence="4" id="KW-0566">Pantothenate biosynthesis</keyword>
<dbReference type="UniPathway" id="UPA00028">
    <property type="reaction ID" value="UER00004"/>
</dbReference>
<dbReference type="GO" id="GO:0005737">
    <property type="term" value="C:cytoplasm"/>
    <property type="evidence" value="ECO:0007669"/>
    <property type="project" value="TreeGrafter"/>
</dbReference>
<keyword evidence="8" id="KW-1185">Reference proteome</keyword>
<dbReference type="InterPro" id="IPR008927">
    <property type="entry name" value="6-PGluconate_DH-like_C_sf"/>
</dbReference>
<proteinExistence type="inferred from homology"/>
<sequence length="310" mass="34869">MKILVVGAGAIGGYFGGRLLEKGEDVTFLVREQRKEKLQQTGLKIRSKNGDLQVTPKLLTKDDSSQPFDVILVSTKSYHLEQAIKDIQSFVGPETMILPLLNGIAHLELLIKAFGEKQVIGGLCFVETTLSEDGTIVQTSPINQLVYGERTGEKTERIEKLEQCFRGTKAEFVKSENINQDMWHKYLFITAMSGITAMMEAPIGPIRDLESGQRTIKAFLDELVTIMEKIEAPIQQGIAEIQLNRMNSMAPEMKSSMQRDIEKQQPTEFEHLQGYLLTQAKKVTVSVPILETIYTKLKLYEEKQKTSSNL</sequence>
<dbReference type="OrthoDB" id="9793586at2"/>
<dbReference type="SUPFAM" id="SSF51735">
    <property type="entry name" value="NAD(P)-binding Rossmann-fold domains"/>
    <property type="match status" value="1"/>
</dbReference>
<reference evidence="7" key="1">
    <citation type="submission" date="2016-10" db="EMBL/GenBank/DDBJ databases">
        <authorList>
            <person name="See-Too W.S."/>
        </authorList>
    </citation>
    <scope>NUCLEOTIDE SEQUENCE</scope>
    <source>
        <strain evidence="7">DSM 22276</strain>
    </source>
</reference>
<organism evidence="7 8">
    <name type="scientific">Planococcus donghaensis</name>
    <dbReference type="NCBI Taxonomy" id="414778"/>
    <lineage>
        <taxon>Bacteria</taxon>
        <taxon>Bacillati</taxon>
        <taxon>Bacillota</taxon>
        <taxon>Bacilli</taxon>
        <taxon>Bacillales</taxon>
        <taxon>Caryophanaceae</taxon>
        <taxon>Planococcus</taxon>
    </lineage>
</organism>
<dbReference type="GO" id="GO:0015940">
    <property type="term" value="P:pantothenate biosynthetic process"/>
    <property type="evidence" value="ECO:0007669"/>
    <property type="project" value="UniProtKB-UniPathway"/>
</dbReference>
<dbReference type="Gene3D" id="3.40.50.720">
    <property type="entry name" value="NAD(P)-binding Rossmann-like Domain"/>
    <property type="match status" value="1"/>
</dbReference>
<accession>A0A1C7EKF7</accession>
<keyword evidence="2 4" id="KW-0521">NADP</keyword>
<dbReference type="Proteomes" id="UP000092495">
    <property type="component" value="Chromosome"/>
</dbReference>
<name>A0A1C7EKF7_9BACL</name>
<dbReference type="PANTHER" id="PTHR21708:SF26">
    <property type="entry name" value="2-DEHYDROPANTOATE 2-REDUCTASE"/>
    <property type="match status" value="1"/>
</dbReference>
<evidence type="ECO:0000313" key="7">
    <source>
        <dbReference type="EMBL" id="ANU24454.1"/>
    </source>
</evidence>
<dbReference type="SUPFAM" id="SSF48179">
    <property type="entry name" value="6-phosphogluconate dehydrogenase C-terminal domain-like"/>
    <property type="match status" value="1"/>
</dbReference>
<comment type="catalytic activity">
    <reaction evidence="4">
        <text>(R)-pantoate + NADP(+) = 2-dehydropantoate + NADPH + H(+)</text>
        <dbReference type="Rhea" id="RHEA:16233"/>
        <dbReference type="ChEBI" id="CHEBI:11561"/>
        <dbReference type="ChEBI" id="CHEBI:15378"/>
        <dbReference type="ChEBI" id="CHEBI:15980"/>
        <dbReference type="ChEBI" id="CHEBI:57783"/>
        <dbReference type="ChEBI" id="CHEBI:58349"/>
        <dbReference type="EC" id="1.1.1.169"/>
    </reaction>
</comment>
<dbReference type="Pfam" id="PF08546">
    <property type="entry name" value="ApbA_C"/>
    <property type="match status" value="1"/>
</dbReference>
<dbReference type="InterPro" id="IPR051402">
    <property type="entry name" value="KPR-Related"/>
</dbReference>
<dbReference type="Gene3D" id="1.10.1040.10">
    <property type="entry name" value="N-(1-d-carboxylethyl)-l-norvaline Dehydrogenase, domain 2"/>
    <property type="match status" value="1"/>
</dbReference>
<dbReference type="STRING" id="414778.BCM40_14330"/>
<dbReference type="FunFam" id="1.10.1040.10:FF:000017">
    <property type="entry name" value="2-dehydropantoate 2-reductase"/>
    <property type="match status" value="1"/>
</dbReference>
<dbReference type="EMBL" id="CP016543">
    <property type="protein sequence ID" value="ANU24454.1"/>
    <property type="molecule type" value="Genomic_DNA"/>
</dbReference>
<dbReference type="InterPro" id="IPR013332">
    <property type="entry name" value="KPR_N"/>
</dbReference>